<feature type="region of interest" description="Disordered" evidence="4">
    <location>
        <begin position="517"/>
        <end position="552"/>
    </location>
</feature>
<keyword evidence="3" id="KW-0539">Nucleus</keyword>
<feature type="compositionally biased region" description="Acidic residues" evidence="4">
    <location>
        <begin position="436"/>
        <end position="457"/>
    </location>
</feature>
<feature type="region of interest" description="Disordered" evidence="4">
    <location>
        <begin position="46"/>
        <end position="72"/>
    </location>
</feature>
<sequence length="764" mass="83731">MPVSSEAGPPQMRTATTLGTASSNRLDSAASSSSLDTLKWLKQSKKRAKEHAARRAKELEAQQAREQEAYGASDLAGLRVAHDFDAFEEGEERVLTLRDTGVLDEADDELMDLELDQEERDRLNAERKKGLKDYSGLDDDEVSTGRKRSILCKYDADIPDAARAVADTGFRLGSSIPTVDSKNTMRKEAEEAARLTNRKLLSLDYAKNEDVSDYLQEGDPGFKKLKNKKRKRAPAIKARLDVDHDDEHNVLPSAAHHSKGANDSVTAADLYVDDVKTAPQSHRRAIENFVDDEELQASLAKSRRQKARRTFQKMTPETIARNLAAQKAAEEAEHTTASSDTTLANISSTANPGTGSSAKQEDDETALVFDETTEFVRSIRDRPSLFDDRASSRVSRQRSLEKNATPSVDVKLKREDSAVTDEGMSNSLSAEVQAAEADEKEEEQLNSLVEQDDDRFEDDARKDAAEPVVGRGVAGTLTFLRQQGMLPQADASLKTKEEQQKAYDAWLAARRAEESERLSLRFGQSASSSSNANPTPSEVEEARAAQERFSKYQPTVDIKYHDEFGRDLTSKEAWKRLSHTFHGKQPGTKKQEKRLRKIEEERAREKMQAGDTPLGMLSAFQNRTQRTATDHMVLSVGNHGAAPSADVLLGPKVELQKPVAAQKASGPDESIPTLQTTAKSVGGGWTKVTSTSQPIGDHTPDSASCNPSSNTADAAIPANSSRNNVAETAAPSASSDQSPLVSQLSSQATLQPSFQSRFKLAFRK</sequence>
<feature type="compositionally biased region" description="Low complexity" evidence="4">
    <location>
        <begin position="525"/>
        <end position="537"/>
    </location>
</feature>
<comment type="subcellular location">
    <subcellularLocation>
        <location evidence="1">Nucleus</location>
    </subcellularLocation>
</comment>
<evidence type="ECO:0000256" key="2">
    <source>
        <dbReference type="ARBA" id="ARBA00006076"/>
    </source>
</evidence>
<protein>
    <recommendedName>
        <fullName evidence="7">SART-1 protein</fullName>
    </recommendedName>
</protein>
<feature type="region of interest" description="Disordered" evidence="4">
    <location>
        <begin position="324"/>
        <end position="366"/>
    </location>
</feature>
<reference evidence="5 6" key="1">
    <citation type="journal article" date="2018" name="Mol. Biol. Evol.">
        <title>Broad Genomic Sampling Reveals a Smut Pathogenic Ancestry of the Fungal Clade Ustilaginomycotina.</title>
        <authorList>
            <person name="Kijpornyongpan T."/>
            <person name="Mondo S.J."/>
            <person name="Barry K."/>
            <person name="Sandor L."/>
            <person name="Lee J."/>
            <person name="Lipzen A."/>
            <person name="Pangilinan J."/>
            <person name="LaButti K."/>
            <person name="Hainaut M."/>
            <person name="Henrissat B."/>
            <person name="Grigoriev I.V."/>
            <person name="Spatafora J.W."/>
            <person name="Aime M.C."/>
        </authorList>
    </citation>
    <scope>NUCLEOTIDE SEQUENCE [LARGE SCALE GENOMIC DNA]</scope>
    <source>
        <strain evidence="5 6">MCA 3645</strain>
    </source>
</reference>
<dbReference type="GO" id="GO:0046540">
    <property type="term" value="C:U4/U6 x U5 tri-snRNP complex"/>
    <property type="evidence" value="ECO:0007669"/>
    <property type="project" value="TreeGrafter"/>
</dbReference>
<dbReference type="InParanoid" id="A0A317XUS8"/>
<feature type="compositionally biased region" description="Low complexity" evidence="4">
    <location>
        <begin position="21"/>
        <end position="34"/>
    </location>
</feature>
<evidence type="ECO:0000256" key="3">
    <source>
        <dbReference type="ARBA" id="ARBA00023242"/>
    </source>
</evidence>
<evidence type="ECO:0008006" key="7">
    <source>
        <dbReference type="Google" id="ProtNLM"/>
    </source>
</evidence>
<feature type="compositionally biased region" description="Polar residues" evidence="4">
    <location>
        <begin position="343"/>
        <end position="358"/>
    </location>
</feature>
<dbReference type="EMBL" id="KZ819189">
    <property type="protein sequence ID" value="PWZ02037.1"/>
    <property type="molecule type" value="Genomic_DNA"/>
</dbReference>
<feature type="compositionally biased region" description="Polar residues" evidence="4">
    <location>
        <begin position="701"/>
        <end position="749"/>
    </location>
</feature>
<accession>A0A317XUS8</accession>
<dbReference type="Pfam" id="PF03343">
    <property type="entry name" value="SART-1"/>
    <property type="match status" value="1"/>
</dbReference>
<feature type="compositionally biased region" description="Basic and acidic residues" evidence="4">
    <location>
        <begin position="50"/>
        <end position="68"/>
    </location>
</feature>
<dbReference type="OrthoDB" id="5583at2759"/>
<gene>
    <name evidence="5" type="ORF">BCV70DRAFT_198315</name>
</gene>
<comment type="similarity">
    <text evidence="2">Belongs to the SNU66/SART1 family.</text>
</comment>
<dbReference type="GO" id="GO:0000481">
    <property type="term" value="P:maturation of 5S rRNA"/>
    <property type="evidence" value="ECO:0007669"/>
    <property type="project" value="TreeGrafter"/>
</dbReference>
<organism evidence="5 6">
    <name type="scientific">Testicularia cyperi</name>
    <dbReference type="NCBI Taxonomy" id="1882483"/>
    <lineage>
        <taxon>Eukaryota</taxon>
        <taxon>Fungi</taxon>
        <taxon>Dikarya</taxon>
        <taxon>Basidiomycota</taxon>
        <taxon>Ustilaginomycotina</taxon>
        <taxon>Ustilaginomycetes</taxon>
        <taxon>Ustilaginales</taxon>
        <taxon>Anthracoideaceae</taxon>
        <taxon>Testicularia</taxon>
    </lineage>
</organism>
<keyword evidence="6" id="KW-1185">Reference proteome</keyword>
<name>A0A317XUS8_9BASI</name>
<dbReference type="GO" id="GO:0045292">
    <property type="term" value="P:mRNA cis splicing, via spliceosome"/>
    <property type="evidence" value="ECO:0007669"/>
    <property type="project" value="TreeGrafter"/>
</dbReference>
<dbReference type="Proteomes" id="UP000246740">
    <property type="component" value="Unassembled WGS sequence"/>
</dbReference>
<evidence type="ECO:0000256" key="1">
    <source>
        <dbReference type="ARBA" id="ARBA00004123"/>
    </source>
</evidence>
<proteinExistence type="inferred from homology"/>
<dbReference type="STRING" id="1882483.A0A317XUS8"/>
<feature type="region of interest" description="Disordered" evidence="4">
    <location>
        <begin position="658"/>
        <end position="749"/>
    </location>
</feature>
<evidence type="ECO:0000313" key="5">
    <source>
        <dbReference type="EMBL" id="PWZ02037.1"/>
    </source>
</evidence>
<dbReference type="InterPro" id="IPR005011">
    <property type="entry name" value="SNU66/SART1"/>
</dbReference>
<evidence type="ECO:0000313" key="6">
    <source>
        <dbReference type="Proteomes" id="UP000246740"/>
    </source>
</evidence>
<evidence type="ECO:0000256" key="4">
    <source>
        <dbReference type="SAM" id="MobiDB-lite"/>
    </source>
</evidence>
<dbReference type="PANTHER" id="PTHR14152">
    <property type="entry name" value="SQUAMOUS CELL CARCINOMA ANTIGEN RECOGNISED BY CYTOTOXIC T LYMPHOCYTES"/>
    <property type="match status" value="1"/>
</dbReference>
<dbReference type="FunCoup" id="A0A317XUS8">
    <property type="interactions" value="625"/>
</dbReference>
<feature type="region of interest" description="Disordered" evidence="4">
    <location>
        <begin position="1"/>
        <end position="34"/>
    </location>
</feature>
<feature type="region of interest" description="Disordered" evidence="4">
    <location>
        <begin position="388"/>
        <end position="468"/>
    </location>
</feature>
<dbReference type="AlphaFoldDB" id="A0A317XUS8"/>
<feature type="compositionally biased region" description="Basic and acidic residues" evidence="4">
    <location>
        <begin position="540"/>
        <end position="550"/>
    </location>
</feature>
<dbReference type="PANTHER" id="PTHR14152:SF5">
    <property type="entry name" value="U4_U6.U5 TRI-SNRNP-ASSOCIATED PROTEIN 1"/>
    <property type="match status" value="1"/>
</dbReference>